<dbReference type="Proteomes" id="UP000694851">
    <property type="component" value="Unplaced"/>
</dbReference>
<sequence length="197" mass="21927">MLFSLSLLSNLNQIGSSHLDRPHIPGQSAQLFIYQMSSQQLQQQPSANKKAGKIHNTPFANQLNPTQHLAKPFQQILPGRQSGSLTTISSLLKPKTNLQDGEASPVVGAGPFLEIGEERDHCLGREITSRPDLSLGLVADLGQMKGNRRPVCKRSGVQEITSFDRSMYRKFKFCLRLHKLGAFLRCFSCSHLFVLEQ</sequence>
<protein>
    <submittedName>
        <fullName evidence="2">Serine/arginine-rich splicing factor 3 isoform X1</fullName>
    </submittedName>
</protein>
<keyword evidence="1" id="KW-1185">Reference proteome</keyword>
<reference evidence="2" key="1">
    <citation type="submission" date="2025-08" db="UniProtKB">
        <authorList>
            <consortium name="RefSeq"/>
        </authorList>
    </citation>
    <scope>IDENTIFICATION</scope>
    <source>
        <tissue evidence="2">Muscle</tissue>
    </source>
</reference>
<dbReference type="GeneID" id="109395989"/>
<organism evidence="1 2">
    <name type="scientific">Hipposideros armiger</name>
    <name type="common">Great Himalayan leaf-nosed bat</name>
    <dbReference type="NCBI Taxonomy" id="186990"/>
    <lineage>
        <taxon>Eukaryota</taxon>
        <taxon>Metazoa</taxon>
        <taxon>Chordata</taxon>
        <taxon>Craniata</taxon>
        <taxon>Vertebrata</taxon>
        <taxon>Euteleostomi</taxon>
        <taxon>Mammalia</taxon>
        <taxon>Eutheria</taxon>
        <taxon>Laurasiatheria</taxon>
        <taxon>Chiroptera</taxon>
        <taxon>Yinpterochiroptera</taxon>
        <taxon>Rhinolophoidea</taxon>
        <taxon>Hipposideridae</taxon>
        <taxon>Hipposideros</taxon>
    </lineage>
</organism>
<accession>A0A8B7TE64</accession>
<dbReference type="AlphaFoldDB" id="A0A8B7TE64"/>
<evidence type="ECO:0000313" key="1">
    <source>
        <dbReference type="Proteomes" id="UP000694851"/>
    </source>
</evidence>
<name>A0A8B7TE64_HIPAR</name>
<dbReference type="OrthoDB" id="10472521at2759"/>
<dbReference type="CTD" id="6428"/>
<dbReference type="RefSeq" id="XP_019523030.1">
    <property type="nucleotide sequence ID" value="XM_019667485.1"/>
</dbReference>
<proteinExistence type="predicted"/>
<dbReference type="KEGG" id="hai:109395989"/>
<evidence type="ECO:0000313" key="2">
    <source>
        <dbReference type="RefSeq" id="XP_019523030.1"/>
    </source>
</evidence>
<gene>
    <name evidence="2" type="primary">SRSF3</name>
</gene>